<evidence type="ECO:0000313" key="1">
    <source>
        <dbReference type="EMBL" id="MFD2419950.1"/>
    </source>
</evidence>
<sequence>MSVRRRLGVVLMAGLAALAIVVTPTAAMPASRHGPLHPLLIRRIEHP</sequence>
<dbReference type="Proteomes" id="UP001597417">
    <property type="component" value="Unassembled WGS sequence"/>
</dbReference>
<name>A0ABW5G062_9PSEU</name>
<accession>A0ABW5G062</accession>
<dbReference type="RefSeq" id="WP_378267972.1">
    <property type="nucleotide sequence ID" value="NZ_JBHUKR010000015.1"/>
</dbReference>
<dbReference type="EMBL" id="JBHUKR010000015">
    <property type="protein sequence ID" value="MFD2419950.1"/>
    <property type="molecule type" value="Genomic_DNA"/>
</dbReference>
<organism evidence="1 2">
    <name type="scientific">Amycolatopsis pigmentata</name>
    <dbReference type="NCBI Taxonomy" id="450801"/>
    <lineage>
        <taxon>Bacteria</taxon>
        <taxon>Bacillati</taxon>
        <taxon>Actinomycetota</taxon>
        <taxon>Actinomycetes</taxon>
        <taxon>Pseudonocardiales</taxon>
        <taxon>Pseudonocardiaceae</taxon>
        <taxon>Amycolatopsis</taxon>
    </lineage>
</organism>
<comment type="caution">
    <text evidence="1">The sequence shown here is derived from an EMBL/GenBank/DDBJ whole genome shotgun (WGS) entry which is preliminary data.</text>
</comment>
<protein>
    <submittedName>
        <fullName evidence="1">Uncharacterized protein</fullName>
    </submittedName>
</protein>
<gene>
    <name evidence="1" type="ORF">ACFSXZ_26840</name>
</gene>
<evidence type="ECO:0000313" key="2">
    <source>
        <dbReference type="Proteomes" id="UP001597417"/>
    </source>
</evidence>
<keyword evidence="2" id="KW-1185">Reference proteome</keyword>
<reference evidence="2" key="1">
    <citation type="journal article" date="2019" name="Int. J. Syst. Evol. Microbiol.">
        <title>The Global Catalogue of Microorganisms (GCM) 10K type strain sequencing project: providing services to taxonomists for standard genome sequencing and annotation.</title>
        <authorList>
            <consortium name="The Broad Institute Genomics Platform"/>
            <consortium name="The Broad Institute Genome Sequencing Center for Infectious Disease"/>
            <person name="Wu L."/>
            <person name="Ma J."/>
        </authorList>
    </citation>
    <scope>NUCLEOTIDE SEQUENCE [LARGE SCALE GENOMIC DNA]</scope>
    <source>
        <strain evidence="2">CGMCC 4.7645</strain>
    </source>
</reference>
<proteinExistence type="predicted"/>